<evidence type="ECO:0000313" key="2">
    <source>
        <dbReference type="Proteomes" id="UP000801864"/>
    </source>
</evidence>
<accession>A0A9P4X6M8</accession>
<reference evidence="1 2" key="1">
    <citation type="submission" date="2018-06" db="EMBL/GenBank/DDBJ databases">
        <title>Genome analysis of cellulolytic fungus Trichoderma lentiforme CFAM-422.</title>
        <authorList>
            <person name="Steindorff A.S."/>
            <person name="Formighieri E.F."/>
            <person name="Midorikawa G.E.O."/>
            <person name="Tamietti M.S."/>
            <person name="Ramos E.Z."/>
            <person name="Silva A.S."/>
            <person name="Bon E.P.S."/>
            <person name="Mendes T.D."/>
            <person name="Damaso M.C.T."/>
            <person name="Favaro L.C.L."/>
        </authorList>
    </citation>
    <scope>NUCLEOTIDE SEQUENCE [LARGE SCALE GENOMIC DNA]</scope>
    <source>
        <strain evidence="1 2">CFAM-422</strain>
    </source>
</reference>
<proteinExistence type="predicted"/>
<organism evidence="1 2">
    <name type="scientific">Trichoderma lentiforme</name>
    <dbReference type="NCBI Taxonomy" id="1567552"/>
    <lineage>
        <taxon>Eukaryota</taxon>
        <taxon>Fungi</taxon>
        <taxon>Dikarya</taxon>
        <taxon>Ascomycota</taxon>
        <taxon>Pezizomycotina</taxon>
        <taxon>Sordariomycetes</taxon>
        <taxon>Hypocreomycetidae</taxon>
        <taxon>Hypocreales</taxon>
        <taxon>Hypocreaceae</taxon>
        <taxon>Trichoderma</taxon>
    </lineage>
</organism>
<protein>
    <submittedName>
        <fullName evidence="1">Uncharacterized protein</fullName>
    </submittedName>
</protein>
<sequence length="64" mass="7121">MPMFKMKTLPIELYGFGSVNGNMTRTKMVFLEVSIFGKDCKSQGQSVPGFLLWALCGSRKMPNA</sequence>
<dbReference type="AlphaFoldDB" id="A0A9P4X6M8"/>
<dbReference type="Proteomes" id="UP000801864">
    <property type="component" value="Unassembled WGS sequence"/>
</dbReference>
<gene>
    <name evidence="1" type="ORF">CFAM422_009958</name>
</gene>
<evidence type="ECO:0000313" key="1">
    <source>
        <dbReference type="EMBL" id="KAF3063284.1"/>
    </source>
</evidence>
<keyword evidence="2" id="KW-1185">Reference proteome</keyword>
<name>A0A9P4X6M8_9HYPO</name>
<comment type="caution">
    <text evidence="1">The sequence shown here is derived from an EMBL/GenBank/DDBJ whole genome shotgun (WGS) entry which is preliminary data.</text>
</comment>
<dbReference type="EMBL" id="QLNT01000019">
    <property type="protein sequence ID" value="KAF3063284.1"/>
    <property type="molecule type" value="Genomic_DNA"/>
</dbReference>